<protein>
    <recommendedName>
        <fullName evidence="5">Putative pre-16S rRNA nuclease</fullName>
        <ecNumber evidence="5">3.1.-.-</ecNumber>
    </recommendedName>
</protein>
<dbReference type="EC" id="3.1.-.-" evidence="5"/>
<evidence type="ECO:0000256" key="4">
    <source>
        <dbReference type="ARBA" id="ARBA00022801"/>
    </source>
</evidence>
<evidence type="ECO:0000259" key="6">
    <source>
        <dbReference type="SMART" id="SM00732"/>
    </source>
</evidence>
<evidence type="ECO:0000256" key="2">
    <source>
        <dbReference type="ARBA" id="ARBA00022517"/>
    </source>
</evidence>
<keyword evidence="3 5" id="KW-0540">Nuclease</keyword>
<keyword evidence="2 5" id="KW-0690">Ribosome biogenesis</keyword>
<dbReference type="NCBIfam" id="TIGR00250">
    <property type="entry name" value="RNAse_H_YqgF"/>
    <property type="match status" value="1"/>
</dbReference>
<organism evidence="7 8">
    <name type="scientific">Roseibacillus ishigakijimensis</name>
    <dbReference type="NCBI Taxonomy" id="454146"/>
    <lineage>
        <taxon>Bacteria</taxon>
        <taxon>Pseudomonadati</taxon>
        <taxon>Verrucomicrobiota</taxon>
        <taxon>Verrucomicrobiia</taxon>
        <taxon>Verrucomicrobiales</taxon>
        <taxon>Verrucomicrobiaceae</taxon>
        <taxon>Roseibacillus</taxon>
    </lineage>
</organism>
<dbReference type="PANTHER" id="PTHR33317">
    <property type="entry name" value="POLYNUCLEOTIDYL TRANSFERASE, RIBONUCLEASE H-LIKE SUPERFAMILY PROTEIN"/>
    <property type="match status" value="1"/>
</dbReference>
<dbReference type="GO" id="GO:0005829">
    <property type="term" value="C:cytosol"/>
    <property type="evidence" value="ECO:0007669"/>
    <property type="project" value="TreeGrafter"/>
</dbReference>
<dbReference type="Pfam" id="PF03652">
    <property type="entry name" value="RuvX"/>
    <property type="match status" value="1"/>
</dbReference>
<comment type="subcellular location">
    <subcellularLocation>
        <location evidence="5">Cytoplasm</location>
    </subcellularLocation>
</comment>
<dbReference type="GO" id="GO:0000967">
    <property type="term" value="P:rRNA 5'-end processing"/>
    <property type="evidence" value="ECO:0007669"/>
    <property type="project" value="UniProtKB-UniRule"/>
</dbReference>
<dbReference type="InterPro" id="IPR006641">
    <property type="entry name" value="YqgF/RNaseH-like_dom"/>
</dbReference>
<dbReference type="InterPro" id="IPR037027">
    <property type="entry name" value="YqgF/RNaseH-like_dom_sf"/>
</dbReference>
<keyword evidence="1 5" id="KW-0963">Cytoplasm</keyword>
<keyword evidence="4 5" id="KW-0378">Hydrolase</keyword>
<dbReference type="Proteomes" id="UP000604083">
    <property type="component" value="Unassembled WGS sequence"/>
</dbReference>
<dbReference type="EMBL" id="JAENIO010000044">
    <property type="protein sequence ID" value="MBK1835208.1"/>
    <property type="molecule type" value="Genomic_DNA"/>
</dbReference>
<reference evidence="7" key="1">
    <citation type="submission" date="2021-01" db="EMBL/GenBank/DDBJ databases">
        <title>Modified the classification status of verrucomicrobia.</title>
        <authorList>
            <person name="Feng X."/>
        </authorList>
    </citation>
    <scope>NUCLEOTIDE SEQUENCE</scope>
    <source>
        <strain evidence="7">KCTC 12986</strain>
    </source>
</reference>
<dbReference type="AlphaFoldDB" id="A0A934RQT3"/>
<name>A0A934RQT3_9BACT</name>
<dbReference type="RefSeq" id="WP_200392645.1">
    <property type="nucleotide sequence ID" value="NZ_JAENIO010000044.1"/>
</dbReference>
<dbReference type="GO" id="GO:0016788">
    <property type="term" value="F:hydrolase activity, acting on ester bonds"/>
    <property type="evidence" value="ECO:0007669"/>
    <property type="project" value="UniProtKB-UniRule"/>
</dbReference>
<comment type="function">
    <text evidence="5">Could be a nuclease involved in processing of the 5'-end of pre-16S rRNA.</text>
</comment>
<accession>A0A934RQT3</accession>
<dbReference type="HAMAP" id="MF_00651">
    <property type="entry name" value="Nuclease_YqgF"/>
    <property type="match status" value="1"/>
</dbReference>
<keyword evidence="8" id="KW-1185">Reference proteome</keyword>
<dbReference type="PANTHER" id="PTHR33317:SF4">
    <property type="entry name" value="POLYNUCLEOTIDYL TRANSFERASE, RIBONUCLEASE H-LIKE SUPERFAMILY PROTEIN"/>
    <property type="match status" value="1"/>
</dbReference>
<dbReference type="SUPFAM" id="SSF53098">
    <property type="entry name" value="Ribonuclease H-like"/>
    <property type="match status" value="1"/>
</dbReference>
<dbReference type="InterPro" id="IPR012337">
    <property type="entry name" value="RNaseH-like_sf"/>
</dbReference>
<evidence type="ECO:0000313" key="7">
    <source>
        <dbReference type="EMBL" id="MBK1835208.1"/>
    </source>
</evidence>
<evidence type="ECO:0000256" key="5">
    <source>
        <dbReference type="HAMAP-Rule" id="MF_00651"/>
    </source>
</evidence>
<dbReference type="SMART" id="SM00732">
    <property type="entry name" value="YqgFc"/>
    <property type="match status" value="1"/>
</dbReference>
<evidence type="ECO:0000313" key="8">
    <source>
        <dbReference type="Proteomes" id="UP000604083"/>
    </source>
</evidence>
<gene>
    <name evidence="7" type="primary">ruvX</name>
    <name evidence="7" type="ORF">JIN78_14150</name>
</gene>
<feature type="domain" description="YqgF/RNase H-like" evidence="6">
    <location>
        <begin position="4"/>
        <end position="104"/>
    </location>
</feature>
<dbReference type="InterPro" id="IPR005227">
    <property type="entry name" value="YqgF"/>
</dbReference>
<comment type="caution">
    <text evidence="7">The sequence shown here is derived from an EMBL/GenBank/DDBJ whole genome shotgun (WGS) entry which is preliminary data.</text>
</comment>
<evidence type="ECO:0000256" key="3">
    <source>
        <dbReference type="ARBA" id="ARBA00022722"/>
    </source>
</evidence>
<comment type="similarity">
    <text evidence="5">Belongs to the YqgF HJR family.</text>
</comment>
<sequence>MTDHPILAIDHGEARIGLAATDEFGIAAHPVETIHRANTDPLGRLAEIIAQREVKTLLLGLPLKSDGREGEAAKKIRAFGDELRETFPQLPLYFHDESFTTLAAASKLRSAGKNAKKQKDIIDQAAALEILQNYLGW</sequence>
<dbReference type="GO" id="GO:0004518">
    <property type="term" value="F:nuclease activity"/>
    <property type="evidence" value="ECO:0007669"/>
    <property type="project" value="UniProtKB-KW"/>
</dbReference>
<proteinExistence type="inferred from homology"/>
<evidence type="ECO:0000256" key="1">
    <source>
        <dbReference type="ARBA" id="ARBA00022490"/>
    </source>
</evidence>
<dbReference type="CDD" id="cd16964">
    <property type="entry name" value="YqgF"/>
    <property type="match status" value="1"/>
</dbReference>
<dbReference type="Gene3D" id="3.30.420.140">
    <property type="entry name" value="YqgF/RNase H-like domain"/>
    <property type="match status" value="1"/>
</dbReference>